<keyword evidence="7" id="KW-0679">Respiratory chain</keyword>
<evidence type="ECO:0000256" key="14">
    <source>
        <dbReference type="RuleBase" id="RU000722"/>
    </source>
</evidence>
<comment type="function">
    <text evidence="14">Carrier of the growing fatty acid chain in fatty acid biosynthesis.</text>
</comment>
<dbReference type="GO" id="GO:0000035">
    <property type="term" value="F:acyl binding"/>
    <property type="evidence" value="ECO:0007669"/>
    <property type="project" value="TreeGrafter"/>
</dbReference>
<dbReference type="InterPro" id="IPR036736">
    <property type="entry name" value="ACP-like_sf"/>
</dbReference>
<evidence type="ECO:0000256" key="10">
    <source>
        <dbReference type="ARBA" id="ARBA00022982"/>
    </source>
</evidence>
<evidence type="ECO:0000259" key="15">
    <source>
        <dbReference type="PROSITE" id="PS50075"/>
    </source>
</evidence>
<dbReference type="OrthoDB" id="448946at2759"/>
<evidence type="ECO:0000256" key="3">
    <source>
        <dbReference type="ARBA" id="ARBA00022448"/>
    </source>
</evidence>
<feature type="domain" description="Carrier" evidence="15">
    <location>
        <begin position="113"/>
        <end position="188"/>
    </location>
</feature>
<keyword evidence="5 14" id="KW-0444">Lipid biosynthesis</keyword>
<dbReference type="EMBL" id="CACVKT020001697">
    <property type="protein sequence ID" value="CAC5370403.1"/>
    <property type="molecule type" value="Genomic_DNA"/>
</dbReference>
<keyword evidence="11" id="KW-0443">Lipid metabolism</keyword>
<keyword evidence="12" id="KW-0496">Mitochondrion</keyword>
<dbReference type="Gene3D" id="1.10.1200.10">
    <property type="entry name" value="ACP-like"/>
    <property type="match status" value="1"/>
</dbReference>
<dbReference type="GO" id="GO:0045271">
    <property type="term" value="C:respiratory chain complex I"/>
    <property type="evidence" value="ECO:0007669"/>
    <property type="project" value="UniProtKB-ARBA"/>
</dbReference>
<evidence type="ECO:0000313" key="17">
    <source>
        <dbReference type="Proteomes" id="UP000507470"/>
    </source>
</evidence>
<accession>A0A6J8ALX6</accession>
<name>A0A6J8ALX6_MYTCO</name>
<evidence type="ECO:0000256" key="12">
    <source>
        <dbReference type="ARBA" id="ARBA00023128"/>
    </source>
</evidence>
<proteinExistence type="inferred from homology"/>
<keyword evidence="8" id="KW-0276">Fatty acid metabolism</keyword>
<dbReference type="PANTHER" id="PTHR20863:SF28">
    <property type="entry name" value="ACYL CARRIER PROTEIN, MITOCHONDRIAL"/>
    <property type="match status" value="1"/>
</dbReference>
<dbReference type="InterPro" id="IPR009081">
    <property type="entry name" value="PP-bd_ACP"/>
</dbReference>
<keyword evidence="13 14" id="KW-0275">Fatty acid biosynthesis</keyword>
<gene>
    <name evidence="16" type="ORF">MCOR_9262</name>
</gene>
<dbReference type="Pfam" id="PF00550">
    <property type="entry name" value="PP-binding"/>
    <property type="match status" value="1"/>
</dbReference>
<evidence type="ECO:0000313" key="16">
    <source>
        <dbReference type="EMBL" id="CAC5370403.1"/>
    </source>
</evidence>
<dbReference type="Proteomes" id="UP000507470">
    <property type="component" value="Unassembled WGS sequence"/>
</dbReference>
<dbReference type="HAMAP" id="MF_01217">
    <property type="entry name" value="Acyl_carrier"/>
    <property type="match status" value="1"/>
</dbReference>
<evidence type="ECO:0000256" key="13">
    <source>
        <dbReference type="ARBA" id="ARBA00023160"/>
    </source>
</evidence>
<sequence>MATVARNVRALFKFHPIVLRRSICRFSAVSFVHNRHQTNEICCLNSHKLLSKISPTILTAGVRFYGKAKSLQPEEITERVMKVLKAYDKITADKTPNLNLTRSYGAAVPMTFDAITQRVMLVLRLYDKINPEKLTEDSHFMNDMGLDSLDQVEIIMAMEDEFSFEIPDSDADRLMRPRDIVQYICDKEDVIE</sequence>
<keyword evidence="6" id="KW-0597">Phosphoprotein</keyword>
<evidence type="ECO:0000256" key="11">
    <source>
        <dbReference type="ARBA" id="ARBA00023098"/>
    </source>
</evidence>
<protein>
    <recommendedName>
        <fullName evidence="14">Acyl carrier protein</fullName>
    </recommendedName>
</protein>
<dbReference type="PANTHER" id="PTHR20863">
    <property type="entry name" value="ACYL CARRIER PROTEIN"/>
    <property type="match status" value="1"/>
</dbReference>
<evidence type="ECO:0000256" key="6">
    <source>
        <dbReference type="ARBA" id="ARBA00022553"/>
    </source>
</evidence>
<reference evidence="16 17" key="1">
    <citation type="submission" date="2020-06" db="EMBL/GenBank/DDBJ databases">
        <authorList>
            <person name="Li R."/>
            <person name="Bekaert M."/>
        </authorList>
    </citation>
    <scope>NUCLEOTIDE SEQUENCE [LARGE SCALE GENOMIC DNA]</scope>
    <source>
        <strain evidence="17">wild</strain>
    </source>
</reference>
<keyword evidence="9" id="KW-0809">Transit peptide</keyword>
<evidence type="ECO:0000256" key="4">
    <source>
        <dbReference type="ARBA" id="ARBA00022450"/>
    </source>
</evidence>
<evidence type="ECO:0000256" key="1">
    <source>
        <dbReference type="ARBA" id="ARBA00004173"/>
    </source>
</evidence>
<comment type="subcellular location">
    <subcellularLocation>
        <location evidence="1">Mitochondrion</location>
    </subcellularLocation>
</comment>
<dbReference type="FunFam" id="1.10.1200.10:FF:000008">
    <property type="entry name" value="Acyl carrier protein"/>
    <property type="match status" value="1"/>
</dbReference>
<evidence type="ECO:0000256" key="8">
    <source>
        <dbReference type="ARBA" id="ARBA00022832"/>
    </source>
</evidence>
<dbReference type="SUPFAM" id="SSF47336">
    <property type="entry name" value="ACP-like"/>
    <property type="match status" value="1"/>
</dbReference>
<dbReference type="PROSITE" id="PS50075">
    <property type="entry name" value="CARRIER"/>
    <property type="match status" value="1"/>
</dbReference>
<dbReference type="PROSITE" id="PS00012">
    <property type="entry name" value="PHOSPHOPANTETHEINE"/>
    <property type="match status" value="1"/>
</dbReference>
<evidence type="ECO:0000256" key="5">
    <source>
        <dbReference type="ARBA" id="ARBA00022516"/>
    </source>
</evidence>
<keyword evidence="10" id="KW-0249">Electron transport</keyword>
<keyword evidence="17" id="KW-1185">Reference proteome</keyword>
<dbReference type="InterPro" id="IPR006162">
    <property type="entry name" value="Ppantetheine_attach_site"/>
</dbReference>
<evidence type="ECO:0000256" key="2">
    <source>
        <dbReference type="ARBA" id="ARBA00010930"/>
    </source>
</evidence>
<keyword evidence="4 14" id="KW-0596">Phosphopantetheine</keyword>
<comment type="similarity">
    <text evidence="2">Belongs to the acyl carrier protein (ACP) family.</text>
</comment>
<dbReference type="AlphaFoldDB" id="A0A6J8ALX6"/>
<keyword evidence="3" id="KW-0813">Transport</keyword>
<dbReference type="GO" id="GO:0031966">
    <property type="term" value="C:mitochondrial membrane"/>
    <property type="evidence" value="ECO:0007669"/>
    <property type="project" value="UniProtKB-ARBA"/>
</dbReference>
<evidence type="ECO:0000256" key="9">
    <source>
        <dbReference type="ARBA" id="ARBA00022946"/>
    </source>
</evidence>
<dbReference type="InterPro" id="IPR003231">
    <property type="entry name" value="ACP"/>
</dbReference>
<dbReference type="GO" id="GO:0000036">
    <property type="term" value="F:acyl carrier activity"/>
    <property type="evidence" value="ECO:0007669"/>
    <property type="project" value="TreeGrafter"/>
</dbReference>
<organism evidence="16 17">
    <name type="scientific">Mytilus coruscus</name>
    <name type="common">Sea mussel</name>
    <dbReference type="NCBI Taxonomy" id="42192"/>
    <lineage>
        <taxon>Eukaryota</taxon>
        <taxon>Metazoa</taxon>
        <taxon>Spiralia</taxon>
        <taxon>Lophotrochozoa</taxon>
        <taxon>Mollusca</taxon>
        <taxon>Bivalvia</taxon>
        <taxon>Autobranchia</taxon>
        <taxon>Pteriomorphia</taxon>
        <taxon>Mytilida</taxon>
        <taxon>Mytiloidea</taxon>
        <taxon>Mytilidae</taxon>
        <taxon>Mytilinae</taxon>
        <taxon>Mytilus</taxon>
    </lineage>
</organism>
<evidence type="ECO:0000256" key="7">
    <source>
        <dbReference type="ARBA" id="ARBA00022660"/>
    </source>
</evidence>